<name>A0A081CWU0_9HYPH</name>
<evidence type="ECO:0000313" key="3">
    <source>
        <dbReference type="Proteomes" id="UP000028701"/>
    </source>
</evidence>
<organism evidence="2 3">
    <name type="scientific">Agrobacterium rubi TR3 = NBRC 13261</name>
    <dbReference type="NCBI Taxonomy" id="1368415"/>
    <lineage>
        <taxon>Bacteria</taxon>
        <taxon>Pseudomonadati</taxon>
        <taxon>Pseudomonadota</taxon>
        <taxon>Alphaproteobacteria</taxon>
        <taxon>Hyphomicrobiales</taxon>
        <taxon>Rhizobiaceae</taxon>
        <taxon>Rhizobium/Agrobacterium group</taxon>
        <taxon>Agrobacterium</taxon>
    </lineage>
</organism>
<sequence length="141" mass="15325">MGNDGLDDLMKAFDRVKKAPRDAVLKALATSAESIASTQRVLAPQDTGALKQSITVTMPGQSTPPYSQPGGNRVAGPAEVIITVGDADTRYPHIIEYGTSKADAQPFFWPGFRLQRKRAQQRIDRAGRKAIRDAWKGTTSQ</sequence>
<dbReference type="OrthoDB" id="8480914at2"/>
<comment type="caution">
    <text evidence="2">The sequence shown here is derived from an EMBL/GenBank/DDBJ whole genome shotgun (WGS) entry which is preliminary data.</text>
</comment>
<dbReference type="eggNOG" id="ENOG50316U7">
    <property type="taxonomic scope" value="Bacteria"/>
</dbReference>
<gene>
    <name evidence="2" type="ORF">RRU01S_15_00610</name>
</gene>
<dbReference type="NCBIfam" id="TIGR01725">
    <property type="entry name" value="phge_HK97_gp10"/>
    <property type="match status" value="1"/>
</dbReference>
<protein>
    <recommendedName>
        <fullName evidence="4">HK97 gp10 family phage protein</fullName>
    </recommendedName>
</protein>
<evidence type="ECO:0000313" key="2">
    <source>
        <dbReference type="EMBL" id="GAK71136.1"/>
    </source>
</evidence>
<accession>A0A081CWU0</accession>
<feature type="compositionally biased region" description="Basic and acidic residues" evidence="1">
    <location>
        <begin position="121"/>
        <end position="135"/>
    </location>
</feature>
<reference evidence="2 3" key="1">
    <citation type="submission" date="2014-08" db="EMBL/GenBank/DDBJ databases">
        <title>Whole genome shotgun sequence of Rhizobium rubi NBRC 13261.</title>
        <authorList>
            <person name="Katano-Makiyama Y."/>
            <person name="Hosoyama A."/>
            <person name="Hashimoto M."/>
            <person name="Hosoyama Y."/>
            <person name="Noguchi M."/>
            <person name="Tsuchikane K."/>
            <person name="Uohara A."/>
            <person name="Ohji S."/>
            <person name="Ichikawa N."/>
            <person name="Kimura A."/>
            <person name="Yamazoe A."/>
            <person name="Fujita N."/>
        </authorList>
    </citation>
    <scope>NUCLEOTIDE SEQUENCE [LARGE SCALE GENOMIC DNA]</scope>
    <source>
        <strain evidence="2 3">NBRC 13261</strain>
    </source>
</reference>
<evidence type="ECO:0000256" key="1">
    <source>
        <dbReference type="SAM" id="MobiDB-lite"/>
    </source>
</evidence>
<dbReference type="InterPro" id="IPR010064">
    <property type="entry name" value="HK97-gp10_tail"/>
</dbReference>
<evidence type="ECO:0008006" key="4">
    <source>
        <dbReference type="Google" id="ProtNLM"/>
    </source>
</evidence>
<feature type="region of interest" description="Disordered" evidence="1">
    <location>
        <begin position="120"/>
        <end position="141"/>
    </location>
</feature>
<proteinExistence type="predicted"/>
<dbReference type="AlphaFoldDB" id="A0A081CWU0"/>
<dbReference type="RefSeq" id="WP_045230696.1">
    <property type="nucleotide sequence ID" value="NZ_BBJU01000015.1"/>
</dbReference>
<dbReference type="EMBL" id="BBJU01000015">
    <property type="protein sequence ID" value="GAK71136.1"/>
    <property type="molecule type" value="Genomic_DNA"/>
</dbReference>
<dbReference type="Proteomes" id="UP000028701">
    <property type="component" value="Unassembled WGS sequence"/>
</dbReference>